<organism evidence="1 2">
    <name type="scientific">Bifidobacterium longum subsp. infantis</name>
    <dbReference type="NCBI Taxonomy" id="1682"/>
    <lineage>
        <taxon>Bacteria</taxon>
        <taxon>Bacillati</taxon>
        <taxon>Actinomycetota</taxon>
        <taxon>Actinomycetes</taxon>
        <taxon>Bifidobacteriales</taxon>
        <taxon>Bifidobacteriaceae</taxon>
        <taxon>Bifidobacterium</taxon>
    </lineage>
</organism>
<proteinExistence type="predicted"/>
<protein>
    <submittedName>
        <fullName evidence="1">Uncharacterized protein</fullName>
    </submittedName>
</protein>
<sequence>VDILITKGGLFPAAKTGLKSSEMVAKSDYFGGQPLYEKFIESANNLNTKGGIGGPAIGVGHTALKDEFGKVGNGEETFKEALTNTSAKLKKAAVDKGLSVQ</sequence>
<dbReference type="Gene3D" id="3.40.190.10">
    <property type="entry name" value="Periplasmic binding protein-like II"/>
    <property type="match status" value="1"/>
</dbReference>
<evidence type="ECO:0000313" key="1">
    <source>
        <dbReference type="EMBL" id="VWQ33555.1"/>
    </source>
</evidence>
<comment type="caution">
    <text evidence="1">The sequence shown here is derived from an EMBL/GenBank/DDBJ whole genome shotgun (WGS) entry which is preliminary data.</text>
</comment>
<feature type="non-terminal residue" evidence="1">
    <location>
        <position position="1"/>
    </location>
</feature>
<reference evidence="1 2" key="1">
    <citation type="submission" date="2019-10" db="EMBL/GenBank/DDBJ databases">
        <authorList>
            <consortium name="Melissa Lawson"/>
            <person name="O'neill I."/>
        </authorList>
    </citation>
    <scope>NUCLEOTIDE SEQUENCE [LARGE SCALE GENOMIC DNA]</scope>
    <source>
        <strain evidence="1">LH_23</strain>
    </source>
</reference>
<name>A0A8U0L9Y0_BIFLI</name>
<dbReference type="EMBL" id="CABWKH010000001">
    <property type="protein sequence ID" value="VWQ33555.1"/>
    <property type="molecule type" value="Genomic_DNA"/>
</dbReference>
<gene>
    <name evidence="1" type="ORF">BIFLH23_00521</name>
</gene>
<evidence type="ECO:0000313" key="2">
    <source>
        <dbReference type="Proteomes" id="UP000494246"/>
    </source>
</evidence>
<accession>A0A8U0L9Y0</accession>
<dbReference type="Proteomes" id="UP000494246">
    <property type="component" value="Unassembled WGS sequence"/>
</dbReference>
<dbReference type="AlphaFoldDB" id="A0A8U0L9Y0"/>